<name>A0AAW1MF21_POPJA</name>
<keyword evidence="3" id="KW-1185">Reference proteome</keyword>
<dbReference type="AlphaFoldDB" id="A0AAW1MF21"/>
<evidence type="ECO:0000313" key="3">
    <source>
        <dbReference type="Proteomes" id="UP001458880"/>
    </source>
</evidence>
<keyword evidence="1" id="KW-0175">Coiled coil</keyword>
<dbReference type="Gene3D" id="3.30.40.10">
    <property type="entry name" value="Zinc/RING finger domain, C3HC4 (zinc finger)"/>
    <property type="match status" value="1"/>
</dbReference>
<comment type="caution">
    <text evidence="2">The sequence shown here is derived from an EMBL/GenBank/DDBJ whole genome shotgun (WGS) entry which is preliminary data.</text>
</comment>
<proteinExistence type="predicted"/>
<evidence type="ECO:0008006" key="4">
    <source>
        <dbReference type="Google" id="ProtNLM"/>
    </source>
</evidence>
<accession>A0AAW1MF21</accession>
<feature type="coiled-coil region" evidence="1">
    <location>
        <begin position="129"/>
        <end position="163"/>
    </location>
</feature>
<dbReference type="Proteomes" id="UP001458880">
    <property type="component" value="Unassembled WGS sequence"/>
</dbReference>
<gene>
    <name evidence="2" type="ORF">QE152_g7819</name>
</gene>
<dbReference type="InterPro" id="IPR013083">
    <property type="entry name" value="Znf_RING/FYVE/PHD"/>
</dbReference>
<protein>
    <recommendedName>
        <fullName evidence="4">PHD-type domain-containing protein</fullName>
    </recommendedName>
</protein>
<dbReference type="SUPFAM" id="SSF57903">
    <property type="entry name" value="FYVE/PHD zinc finger"/>
    <property type="match status" value="1"/>
</dbReference>
<dbReference type="EMBL" id="JASPKY010000059">
    <property type="protein sequence ID" value="KAK9744371.1"/>
    <property type="molecule type" value="Genomic_DNA"/>
</dbReference>
<evidence type="ECO:0000256" key="1">
    <source>
        <dbReference type="SAM" id="Coils"/>
    </source>
</evidence>
<reference evidence="2 3" key="1">
    <citation type="journal article" date="2024" name="BMC Genomics">
        <title>De novo assembly and annotation of Popillia japonica's genome with initial clues to its potential as an invasive pest.</title>
        <authorList>
            <person name="Cucini C."/>
            <person name="Boschi S."/>
            <person name="Funari R."/>
            <person name="Cardaioli E."/>
            <person name="Iannotti N."/>
            <person name="Marturano G."/>
            <person name="Paoli F."/>
            <person name="Bruttini M."/>
            <person name="Carapelli A."/>
            <person name="Frati F."/>
            <person name="Nardi F."/>
        </authorList>
    </citation>
    <scope>NUCLEOTIDE SEQUENCE [LARGE SCALE GENOMIC DNA]</scope>
    <source>
        <strain evidence="2">DMR45628</strain>
    </source>
</reference>
<dbReference type="InterPro" id="IPR011011">
    <property type="entry name" value="Znf_FYVE_PHD"/>
</dbReference>
<organism evidence="2 3">
    <name type="scientific">Popillia japonica</name>
    <name type="common">Japanese beetle</name>
    <dbReference type="NCBI Taxonomy" id="7064"/>
    <lineage>
        <taxon>Eukaryota</taxon>
        <taxon>Metazoa</taxon>
        <taxon>Ecdysozoa</taxon>
        <taxon>Arthropoda</taxon>
        <taxon>Hexapoda</taxon>
        <taxon>Insecta</taxon>
        <taxon>Pterygota</taxon>
        <taxon>Neoptera</taxon>
        <taxon>Endopterygota</taxon>
        <taxon>Coleoptera</taxon>
        <taxon>Polyphaga</taxon>
        <taxon>Scarabaeiformia</taxon>
        <taxon>Scarabaeidae</taxon>
        <taxon>Rutelinae</taxon>
        <taxon>Popillia</taxon>
    </lineage>
</organism>
<evidence type="ECO:0000313" key="2">
    <source>
        <dbReference type="EMBL" id="KAK9744371.1"/>
    </source>
</evidence>
<sequence>MAEDSDDSASSSKEKDRLCEYCETLLSIKMAEDSDDSASSSKEKDRLCEYCETLIRRGQKCSKCAFCKITSIHAKCLDIYIKTTEADRKNWTCKTCDTIANSSESSNEEPTIIIESPQKDENKITKQVNAMLKAENELLKKLINELETVNKLQKEKIMFLEKSYEQRDKLPAENTSSYAEMTLRTYSSVAKKAALLKIPLKACC</sequence>